<name>A0ABW2GEN7_9ACTN</name>
<reference evidence="7" key="1">
    <citation type="journal article" date="2019" name="Int. J. Syst. Evol. Microbiol.">
        <title>The Global Catalogue of Microorganisms (GCM) 10K type strain sequencing project: providing services to taxonomists for standard genome sequencing and annotation.</title>
        <authorList>
            <consortium name="The Broad Institute Genomics Platform"/>
            <consortium name="The Broad Institute Genome Sequencing Center for Infectious Disease"/>
            <person name="Wu L."/>
            <person name="Ma J."/>
        </authorList>
    </citation>
    <scope>NUCLEOTIDE SEQUENCE [LARGE SCALE GENOMIC DNA]</scope>
    <source>
        <strain evidence="7">CGMCC 1.13681</strain>
    </source>
</reference>
<gene>
    <name evidence="6" type="ORF">ACFQLX_10145</name>
</gene>
<comment type="caution">
    <text evidence="6">The sequence shown here is derived from an EMBL/GenBank/DDBJ whole genome shotgun (WGS) entry which is preliminary data.</text>
</comment>
<keyword evidence="4" id="KW-0812">Transmembrane</keyword>
<keyword evidence="2" id="KW-0804">Transcription</keyword>
<organism evidence="6 7">
    <name type="scientific">Streptomyces polyrhachis</name>
    <dbReference type="NCBI Taxonomy" id="1282885"/>
    <lineage>
        <taxon>Bacteria</taxon>
        <taxon>Bacillati</taxon>
        <taxon>Actinomycetota</taxon>
        <taxon>Actinomycetes</taxon>
        <taxon>Kitasatosporales</taxon>
        <taxon>Streptomycetaceae</taxon>
        <taxon>Streptomyces</taxon>
    </lineage>
</organism>
<evidence type="ECO:0000313" key="6">
    <source>
        <dbReference type="EMBL" id="MFC7218524.1"/>
    </source>
</evidence>
<proteinExistence type="predicted"/>
<evidence type="ECO:0000313" key="7">
    <source>
        <dbReference type="Proteomes" id="UP001596413"/>
    </source>
</evidence>
<feature type="domain" description="Putative zinc-finger" evidence="5">
    <location>
        <begin position="12"/>
        <end position="39"/>
    </location>
</feature>
<keyword evidence="4" id="KW-0472">Membrane</keyword>
<sequence length="273" mass="27309">MSGHDGPAHTDVGAYALGLLTGEEADRYEAHLAGCAPCAAELESLLGTAGVLAELGPGAPEFEPAPPAVLRRALDADGARRRTARRRGLALVCAAGVLVVGGPLATGLLLGGGEARTGPPRARTTATAAPTPPTPSTATDSARLLFEHGGLPRATATDPATGVTATVATAAGPWGTSAVLELRHVTGPRTCALIAVGRDGREETLATWSVPAGGYGTGPGTEPGARPGPRPGSQDAAALYVQGGAGLAPERIARFLVRTPEGKVLVSVPMPPR</sequence>
<protein>
    <submittedName>
        <fullName evidence="6">Zf-HC2 domain-containing protein</fullName>
    </submittedName>
</protein>
<keyword evidence="4" id="KW-1133">Transmembrane helix</keyword>
<feature type="region of interest" description="Disordered" evidence="3">
    <location>
        <begin position="116"/>
        <end position="140"/>
    </location>
</feature>
<dbReference type="Gene3D" id="1.10.10.1320">
    <property type="entry name" value="Anti-sigma factor, zinc-finger domain"/>
    <property type="match status" value="1"/>
</dbReference>
<evidence type="ECO:0000256" key="3">
    <source>
        <dbReference type="SAM" id="MobiDB-lite"/>
    </source>
</evidence>
<evidence type="ECO:0000256" key="1">
    <source>
        <dbReference type="ARBA" id="ARBA00023015"/>
    </source>
</evidence>
<evidence type="ECO:0000259" key="5">
    <source>
        <dbReference type="Pfam" id="PF13490"/>
    </source>
</evidence>
<dbReference type="EMBL" id="JBHSZO010000012">
    <property type="protein sequence ID" value="MFC7218524.1"/>
    <property type="molecule type" value="Genomic_DNA"/>
</dbReference>
<feature type="transmembrane region" description="Helical" evidence="4">
    <location>
        <begin position="89"/>
        <end position="111"/>
    </location>
</feature>
<keyword evidence="7" id="KW-1185">Reference proteome</keyword>
<feature type="region of interest" description="Disordered" evidence="3">
    <location>
        <begin position="212"/>
        <end position="236"/>
    </location>
</feature>
<evidence type="ECO:0000256" key="2">
    <source>
        <dbReference type="ARBA" id="ARBA00023163"/>
    </source>
</evidence>
<dbReference type="RefSeq" id="WP_386413890.1">
    <property type="nucleotide sequence ID" value="NZ_JBHSZO010000012.1"/>
</dbReference>
<evidence type="ECO:0000256" key="4">
    <source>
        <dbReference type="SAM" id="Phobius"/>
    </source>
</evidence>
<dbReference type="Proteomes" id="UP001596413">
    <property type="component" value="Unassembled WGS sequence"/>
</dbReference>
<dbReference type="InterPro" id="IPR027383">
    <property type="entry name" value="Znf_put"/>
</dbReference>
<dbReference type="InterPro" id="IPR041916">
    <property type="entry name" value="Anti_sigma_zinc_sf"/>
</dbReference>
<keyword evidence="1" id="KW-0805">Transcription regulation</keyword>
<feature type="compositionally biased region" description="Low complexity" evidence="3">
    <location>
        <begin position="116"/>
        <end position="129"/>
    </location>
</feature>
<accession>A0ABW2GEN7</accession>
<dbReference type="Pfam" id="PF13490">
    <property type="entry name" value="zf-HC2"/>
    <property type="match status" value="1"/>
</dbReference>